<comment type="caution">
    <text evidence="5">The sequence shown here is derived from an EMBL/GenBank/DDBJ whole genome shotgun (WGS) entry which is preliminary data.</text>
</comment>
<dbReference type="EMBL" id="JANFNH010000024">
    <property type="protein sequence ID" value="MCQ4044170.1"/>
    <property type="molecule type" value="Genomic_DNA"/>
</dbReference>
<keyword evidence="1" id="KW-0540">Nuclease</keyword>
<dbReference type="SUPFAM" id="SSF53933">
    <property type="entry name" value="Microbial ribonucleases"/>
    <property type="match status" value="1"/>
</dbReference>
<gene>
    <name evidence="5" type="ORF">NON19_19615</name>
</gene>
<name>A0ABT1PFM1_9ACTN</name>
<feature type="signal peptide" evidence="4">
    <location>
        <begin position="1"/>
        <end position="21"/>
    </location>
</feature>
<evidence type="ECO:0000313" key="5">
    <source>
        <dbReference type="EMBL" id="MCQ4044170.1"/>
    </source>
</evidence>
<protein>
    <submittedName>
        <fullName evidence="5">Guanine-specific ribonuclease N1 and T1</fullName>
    </submittedName>
</protein>
<proteinExistence type="predicted"/>
<sequence>MRRRTLRFLPALLACLLLALAGCTAAKHPAAPRPSGTRGTHGLPTIPASQLPPEARHTLQLIAAGGPFPYPKDGVVFGNYENALPRERRGYYHEYTVPTPGARDRGARRIVTGAGHETYYTDDHYRTFKEVTDVDHART</sequence>
<feature type="region of interest" description="Disordered" evidence="3">
    <location>
        <begin position="28"/>
        <end position="50"/>
    </location>
</feature>
<evidence type="ECO:0000256" key="3">
    <source>
        <dbReference type="SAM" id="MobiDB-lite"/>
    </source>
</evidence>
<reference evidence="5 6" key="1">
    <citation type="submission" date="2022-06" db="EMBL/GenBank/DDBJ databases">
        <title>Draft genome sequence of type strain Streptomyces rubrisoli DSM 42083.</title>
        <authorList>
            <person name="Duangmal K."/>
            <person name="Klaysubun C."/>
        </authorList>
    </citation>
    <scope>NUCLEOTIDE SEQUENCE [LARGE SCALE GENOMIC DNA]</scope>
    <source>
        <strain evidence="5 6">DSM 42083</strain>
    </source>
</reference>
<dbReference type="Pfam" id="PF00545">
    <property type="entry name" value="Ribonuclease"/>
    <property type="match status" value="1"/>
</dbReference>
<evidence type="ECO:0000256" key="1">
    <source>
        <dbReference type="ARBA" id="ARBA00022722"/>
    </source>
</evidence>
<feature type="chain" id="PRO_5047529443" evidence="4">
    <location>
        <begin position="22"/>
        <end position="139"/>
    </location>
</feature>
<evidence type="ECO:0000256" key="4">
    <source>
        <dbReference type="SAM" id="SignalP"/>
    </source>
</evidence>
<dbReference type="Proteomes" id="UP001206206">
    <property type="component" value="Unassembled WGS sequence"/>
</dbReference>
<evidence type="ECO:0000313" key="6">
    <source>
        <dbReference type="Proteomes" id="UP001206206"/>
    </source>
</evidence>
<dbReference type="InterPro" id="IPR016191">
    <property type="entry name" value="Ribonuclease/ribotoxin"/>
</dbReference>
<keyword evidence="6" id="KW-1185">Reference proteome</keyword>
<evidence type="ECO:0000256" key="2">
    <source>
        <dbReference type="ARBA" id="ARBA00022801"/>
    </source>
</evidence>
<keyword evidence="4" id="KW-0732">Signal</keyword>
<keyword evidence="2" id="KW-0378">Hydrolase</keyword>
<dbReference type="InterPro" id="IPR000026">
    <property type="entry name" value="N1-like"/>
</dbReference>
<accession>A0ABT1PFM1</accession>
<dbReference type="Gene3D" id="3.10.450.30">
    <property type="entry name" value="Microbial ribonucleases"/>
    <property type="match status" value="1"/>
</dbReference>
<dbReference type="RefSeq" id="WP_255929873.1">
    <property type="nucleotide sequence ID" value="NZ_JANFNH010000024.1"/>
</dbReference>
<dbReference type="PROSITE" id="PS51257">
    <property type="entry name" value="PROKAR_LIPOPROTEIN"/>
    <property type="match status" value="1"/>
</dbReference>
<organism evidence="5 6">
    <name type="scientific">Streptantibioticus rubrisoli</name>
    <dbReference type="NCBI Taxonomy" id="1387313"/>
    <lineage>
        <taxon>Bacteria</taxon>
        <taxon>Bacillati</taxon>
        <taxon>Actinomycetota</taxon>
        <taxon>Actinomycetes</taxon>
        <taxon>Kitasatosporales</taxon>
        <taxon>Streptomycetaceae</taxon>
        <taxon>Streptantibioticus</taxon>
    </lineage>
</organism>